<evidence type="ECO:0000259" key="8">
    <source>
        <dbReference type="Pfam" id="PF21982"/>
    </source>
</evidence>
<dbReference type="HAMAP" id="MF_01114">
    <property type="entry name" value="RecX"/>
    <property type="match status" value="1"/>
</dbReference>
<dbReference type="AlphaFoldDB" id="A0A078MN14"/>
<feature type="compositionally biased region" description="Low complexity" evidence="6">
    <location>
        <begin position="9"/>
        <end position="23"/>
    </location>
</feature>
<organism evidence="9">
    <name type="scientific">Arthrobacter saudimassiliensis</name>
    <dbReference type="NCBI Taxonomy" id="1461584"/>
    <lineage>
        <taxon>Bacteria</taxon>
        <taxon>Bacillati</taxon>
        <taxon>Actinomycetota</taxon>
        <taxon>Actinomycetes</taxon>
        <taxon>Micrococcales</taxon>
        <taxon>Micrococcaceae</taxon>
        <taxon>Arthrobacter</taxon>
    </lineage>
</organism>
<feature type="domain" description="RecX second three-helical" evidence="7">
    <location>
        <begin position="164"/>
        <end position="205"/>
    </location>
</feature>
<evidence type="ECO:0000256" key="2">
    <source>
        <dbReference type="ARBA" id="ARBA00009695"/>
    </source>
</evidence>
<gene>
    <name evidence="5 9" type="primary">recX</name>
    <name evidence="9" type="ORF">BN1051_01001</name>
</gene>
<dbReference type="GO" id="GO:0006282">
    <property type="term" value="P:regulation of DNA repair"/>
    <property type="evidence" value="ECO:0007669"/>
    <property type="project" value="UniProtKB-UniRule"/>
</dbReference>
<dbReference type="EMBL" id="LN483070">
    <property type="protein sequence ID" value="CEA07680.1"/>
    <property type="molecule type" value="Genomic_DNA"/>
</dbReference>
<feature type="compositionally biased region" description="Basic and acidic residues" evidence="6">
    <location>
        <begin position="30"/>
        <end position="58"/>
    </location>
</feature>
<comment type="similarity">
    <text evidence="2 5">Belongs to the RecX family.</text>
</comment>
<dbReference type="Pfam" id="PF02631">
    <property type="entry name" value="RecX_HTH2"/>
    <property type="match status" value="1"/>
</dbReference>
<feature type="compositionally biased region" description="Low complexity" evidence="6">
    <location>
        <begin position="92"/>
        <end position="113"/>
    </location>
</feature>
<evidence type="ECO:0000259" key="7">
    <source>
        <dbReference type="Pfam" id="PF02631"/>
    </source>
</evidence>
<name>A0A078MN14_9MICC</name>
<comment type="subcellular location">
    <subcellularLocation>
        <location evidence="1 5">Cytoplasm</location>
    </subcellularLocation>
</comment>
<dbReference type="PANTHER" id="PTHR33602">
    <property type="entry name" value="REGULATORY PROTEIN RECX FAMILY PROTEIN"/>
    <property type="match status" value="1"/>
</dbReference>
<evidence type="ECO:0000256" key="6">
    <source>
        <dbReference type="SAM" id="MobiDB-lite"/>
    </source>
</evidence>
<proteinExistence type="inferred from homology"/>
<keyword evidence="4 5" id="KW-0963">Cytoplasm</keyword>
<reference evidence="9" key="1">
    <citation type="submission" date="2014-07" db="EMBL/GenBank/DDBJ databases">
        <authorList>
            <person name="Urmite Genomes Urmite Genomes"/>
        </authorList>
    </citation>
    <scope>NUCLEOTIDE SEQUENCE</scope>
    <source>
        <strain evidence="9">11W110_air</strain>
    </source>
</reference>
<dbReference type="GO" id="GO:0005737">
    <property type="term" value="C:cytoplasm"/>
    <property type="evidence" value="ECO:0007669"/>
    <property type="project" value="UniProtKB-SubCell"/>
</dbReference>
<feature type="region of interest" description="Disordered" evidence="6">
    <location>
        <begin position="1"/>
        <end position="113"/>
    </location>
</feature>
<evidence type="ECO:0000256" key="3">
    <source>
        <dbReference type="ARBA" id="ARBA00018111"/>
    </source>
</evidence>
<dbReference type="PANTHER" id="PTHR33602:SF1">
    <property type="entry name" value="REGULATORY PROTEIN RECX FAMILY PROTEIN"/>
    <property type="match status" value="1"/>
</dbReference>
<evidence type="ECO:0000256" key="5">
    <source>
        <dbReference type="HAMAP-Rule" id="MF_01114"/>
    </source>
</evidence>
<evidence type="ECO:0000313" key="9">
    <source>
        <dbReference type="EMBL" id="CEA07680.1"/>
    </source>
</evidence>
<dbReference type="InterPro" id="IPR053926">
    <property type="entry name" value="RecX_HTH_1st"/>
</dbReference>
<sequence length="278" mass="29938">MADWNSLLADEAAPDPGAASPSPARKRNRPSGEDSGRPDTPRTAAREAGGRSEEVPPDRDDDAPGAGTRRTSRGRGGSKGRSGSGTRRSRRQGAGAEDAAPTKAGGAAAAAADPYEQARSIVLRQLTGAARSRRQLADKLAEKQIPADVAAAVLDRFEEVRLIDDAEFARMWVRSRSRTRSLARGALRRELSEKGITGDLADDALAEIDDEDEYQAAVELARRRLPARIDLRDRDQKDKQTRRLVSMLARRGYPPGLAYRAVGEVIGGELEGADEADF</sequence>
<dbReference type="Gene3D" id="1.10.10.10">
    <property type="entry name" value="Winged helix-like DNA-binding domain superfamily/Winged helix DNA-binding domain"/>
    <property type="match status" value="1"/>
</dbReference>
<feature type="domain" description="RecX first three-helical" evidence="8">
    <location>
        <begin position="118"/>
        <end position="156"/>
    </location>
</feature>
<dbReference type="PATRIC" id="fig|1461584.3.peg.993"/>
<dbReference type="InterPro" id="IPR003783">
    <property type="entry name" value="Regulatory_RecX"/>
</dbReference>
<comment type="function">
    <text evidence="5">Modulates RecA activity.</text>
</comment>
<dbReference type="InterPro" id="IPR053924">
    <property type="entry name" value="RecX_HTH_2nd"/>
</dbReference>
<protein>
    <recommendedName>
        <fullName evidence="3 5">Regulatory protein RecX</fullName>
    </recommendedName>
</protein>
<evidence type="ECO:0000256" key="1">
    <source>
        <dbReference type="ARBA" id="ARBA00004496"/>
    </source>
</evidence>
<evidence type="ECO:0000256" key="4">
    <source>
        <dbReference type="ARBA" id="ARBA00022490"/>
    </source>
</evidence>
<dbReference type="InterPro" id="IPR036388">
    <property type="entry name" value="WH-like_DNA-bd_sf"/>
</dbReference>
<dbReference type="Pfam" id="PF21982">
    <property type="entry name" value="RecX_HTH1"/>
    <property type="match status" value="1"/>
</dbReference>
<accession>A0A078MN14</accession>